<evidence type="ECO:0000256" key="8">
    <source>
        <dbReference type="ARBA" id="ARBA00031036"/>
    </source>
</evidence>
<evidence type="ECO:0000256" key="9">
    <source>
        <dbReference type="PIRNR" id="PIRNR000477"/>
    </source>
</evidence>
<feature type="binding site" evidence="10">
    <location>
        <position position="107"/>
    </location>
    <ligand>
        <name>phosphate</name>
        <dbReference type="ChEBI" id="CHEBI:43474"/>
    </ligand>
</feature>
<dbReference type="EMBL" id="JACIJS010000003">
    <property type="protein sequence ID" value="MBB5515063.1"/>
    <property type="molecule type" value="Genomic_DNA"/>
</dbReference>
<dbReference type="GO" id="GO:0004731">
    <property type="term" value="F:purine-nucleoside phosphorylase activity"/>
    <property type="evidence" value="ECO:0007669"/>
    <property type="project" value="UniProtKB-EC"/>
</dbReference>
<dbReference type="PANTHER" id="PTHR11904">
    <property type="entry name" value="METHYLTHIOADENOSINE/PURINE NUCLEOSIDE PHOSPHORYLASE"/>
    <property type="match status" value="1"/>
</dbReference>
<dbReference type="GO" id="GO:0005737">
    <property type="term" value="C:cytoplasm"/>
    <property type="evidence" value="ECO:0007669"/>
    <property type="project" value="TreeGrafter"/>
</dbReference>
<dbReference type="NCBIfam" id="NF006054">
    <property type="entry name" value="PRK08202.1"/>
    <property type="match status" value="1"/>
</dbReference>
<organism evidence="12 13">
    <name type="scientific">Rubricella aquisinus</name>
    <dbReference type="NCBI Taxonomy" id="2028108"/>
    <lineage>
        <taxon>Bacteria</taxon>
        <taxon>Pseudomonadati</taxon>
        <taxon>Pseudomonadota</taxon>
        <taxon>Alphaproteobacteria</taxon>
        <taxon>Rhodobacterales</taxon>
        <taxon>Paracoccaceae</taxon>
        <taxon>Rubricella</taxon>
    </lineage>
</organism>
<dbReference type="NCBIfam" id="TIGR01697">
    <property type="entry name" value="PNPH-PUNA-XAPA"/>
    <property type="match status" value="1"/>
</dbReference>
<evidence type="ECO:0000313" key="13">
    <source>
        <dbReference type="Proteomes" id="UP000553766"/>
    </source>
</evidence>
<evidence type="ECO:0000256" key="7">
    <source>
        <dbReference type="ARBA" id="ARBA00022679"/>
    </source>
</evidence>
<dbReference type="InterPro" id="IPR011268">
    <property type="entry name" value="Purine_phosphorylase"/>
</dbReference>
<keyword evidence="6 9" id="KW-0328">Glycosyltransferase</keyword>
<comment type="subunit">
    <text evidence="3">Homotrimer.</text>
</comment>
<dbReference type="UniPathway" id="UPA00606"/>
<dbReference type="GO" id="GO:0009116">
    <property type="term" value="P:nucleoside metabolic process"/>
    <property type="evidence" value="ECO:0007669"/>
    <property type="project" value="InterPro"/>
</dbReference>
<feature type="binding site" evidence="10">
    <location>
        <begin position="75"/>
        <end position="77"/>
    </location>
    <ligand>
        <name>phosphate</name>
        <dbReference type="ChEBI" id="CHEBI:43474"/>
    </ligand>
</feature>
<accession>A0A840WLP7</accession>
<comment type="caution">
    <text evidence="12">The sequence shown here is derived from an EMBL/GenBank/DDBJ whole genome shotgun (WGS) entry which is preliminary data.</text>
</comment>
<feature type="domain" description="Nucleoside phosphorylase" evidence="11">
    <location>
        <begin position="19"/>
        <end position="261"/>
    </location>
</feature>
<evidence type="ECO:0000313" key="12">
    <source>
        <dbReference type="EMBL" id="MBB5515063.1"/>
    </source>
</evidence>
<reference evidence="12 13" key="1">
    <citation type="submission" date="2020-08" db="EMBL/GenBank/DDBJ databases">
        <title>Genomic Encyclopedia of Type Strains, Phase IV (KMG-IV): sequencing the most valuable type-strain genomes for metagenomic binning, comparative biology and taxonomic classification.</title>
        <authorList>
            <person name="Goeker M."/>
        </authorList>
    </citation>
    <scope>NUCLEOTIDE SEQUENCE [LARGE SCALE GENOMIC DNA]</scope>
    <source>
        <strain evidence="12 13">DSM 103377</strain>
    </source>
</reference>
<dbReference type="NCBIfam" id="TIGR01698">
    <property type="entry name" value="PUNP"/>
    <property type="match status" value="1"/>
</dbReference>
<dbReference type="PIRSF" id="PIRSF000477">
    <property type="entry name" value="PurNPase"/>
    <property type="match status" value="1"/>
</dbReference>
<sequence length="263" mass="27534">MSALEEIRNRAGDAPIEMGMILGSGLGSLADTLEDAVSIPFGALDGMPVSGVSGHAGAVVVGTMEGRRIAILSGRVHYYEQGNAKVMQPAIQLLKGMGAESLLLTNAAGSTRMDLPPQSLMLITDHINYSGMNPLIGDPEDARFVNMVDAYDPDLRARLRRAAGASGVDLKEGVYAWFSGPSFETPAEVKMIGMLGADAVGMSTVPETILARRIGLKVAAVSLITNLGAGLSGEALSHDETKTESAKAKETFSALIRAYVKGE</sequence>
<evidence type="ECO:0000259" key="11">
    <source>
        <dbReference type="Pfam" id="PF01048"/>
    </source>
</evidence>
<comment type="function">
    <text evidence="9">The purine nucleoside phosphorylases catalyze the phosphorolytic breakdown of the N-glycosidic bond in the beta-(deoxy)ribonucleoside molecules, with the formation of the corresponding free purine bases and pentose-1-phosphate.</text>
</comment>
<comment type="similarity">
    <text evidence="2 9">Belongs to the PNP/MTAP phosphorylase family.</text>
</comment>
<evidence type="ECO:0000256" key="6">
    <source>
        <dbReference type="ARBA" id="ARBA00022676"/>
    </source>
</evidence>
<keyword evidence="13" id="KW-1185">Reference proteome</keyword>
<evidence type="ECO:0000256" key="2">
    <source>
        <dbReference type="ARBA" id="ARBA00006751"/>
    </source>
</evidence>
<feature type="binding site" evidence="10">
    <location>
        <position position="226"/>
    </location>
    <ligand>
        <name>a purine D-ribonucleoside</name>
        <dbReference type="ChEBI" id="CHEBI:142355"/>
    </ligand>
</feature>
<dbReference type="PANTHER" id="PTHR11904:SF9">
    <property type="entry name" value="PURINE NUCLEOSIDE PHOSPHORYLASE-RELATED"/>
    <property type="match status" value="1"/>
</dbReference>
<dbReference type="EC" id="2.4.2.1" evidence="4 9"/>
<evidence type="ECO:0000256" key="3">
    <source>
        <dbReference type="ARBA" id="ARBA00011233"/>
    </source>
</evidence>
<gene>
    <name evidence="12" type="ORF">FHS89_001073</name>
</gene>
<feature type="binding site" evidence="10">
    <location>
        <position position="55"/>
    </location>
    <ligand>
        <name>phosphate</name>
        <dbReference type="ChEBI" id="CHEBI:43474"/>
    </ligand>
</feature>
<evidence type="ECO:0000256" key="4">
    <source>
        <dbReference type="ARBA" id="ARBA00011886"/>
    </source>
</evidence>
<protein>
    <recommendedName>
        <fullName evidence="5 9">Purine nucleoside phosphorylase</fullName>
        <ecNumber evidence="4 9">2.4.2.1</ecNumber>
    </recommendedName>
    <alternativeName>
        <fullName evidence="8 9">Inosine-guanosine phosphorylase</fullName>
    </alternativeName>
</protein>
<evidence type="ECO:0000256" key="10">
    <source>
        <dbReference type="PIRSR" id="PIRSR000477-2"/>
    </source>
</evidence>
<keyword evidence="7 9" id="KW-0808">Transferase</keyword>
<dbReference type="SUPFAM" id="SSF53167">
    <property type="entry name" value="Purine and uridine phosphorylases"/>
    <property type="match status" value="1"/>
</dbReference>
<dbReference type="InterPro" id="IPR011269">
    <property type="entry name" value="PUNP"/>
</dbReference>
<feature type="binding site" evidence="10">
    <location>
        <position position="203"/>
    </location>
    <ligand>
        <name>phosphate</name>
        <dbReference type="ChEBI" id="CHEBI:43474"/>
    </ligand>
</feature>
<dbReference type="CDD" id="cd09009">
    <property type="entry name" value="PNP-EcPNPII_like"/>
    <property type="match status" value="1"/>
</dbReference>
<name>A0A840WLP7_9RHOB</name>
<dbReference type="AlphaFoldDB" id="A0A840WLP7"/>
<feature type="binding site" evidence="10">
    <location>
        <position position="184"/>
    </location>
    <ligand>
        <name>a purine D-ribonucleoside</name>
        <dbReference type="ChEBI" id="CHEBI:142355"/>
    </ligand>
</feature>
<dbReference type="Pfam" id="PF01048">
    <property type="entry name" value="PNP_UDP_1"/>
    <property type="match status" value="1"/>
</dbReference>
<proteinExistence type="inferred from homology"/>
<evidence type="ECO:0000256" key="5">
    <source>
        <dbReference type="ARBA" id="ARBA00013834"/>
    </source>
</evidence>
<dbReference type="RefSeq" id="WP_184009301.1">
    <property type="nucleotide sequence ID" value="NZ_JACIJS010000003.1"/>
</dbReference>
<dbReference type="InterPro" id="IPR035994">
    <property type="entry name" value="Nucleoside_phosphorylase_sf"/>
</dbReference>
<dbReference type="InterPro" id="IPR000845">
    <property type="entry name" value="Nucleoside_phosphorylase_d"/>
</dbReference>
<comment type="pathway">
    <text evidence="1 9">Purine metabolism; purine nucleoside salvage.</text>
</comment>
<feature type="binding site" evidence="10">
    <location>
        <position position="24"/>
    </location>
    <ligand>
        <name>phosphate</name>
        <dbReference type="ChEBI" id="CHEBI:43474"/>
    </ligand>
</feature>
<dbReference type="Proteomes" id="UP000553766">
    <property type="component" value="Unassembled WGS sequence"/>
</dbReference>
<evidence type="ECO:0000256" key="1">
    <source>
        <dbReference type="ARBA" id="ARBA00005058"/>
    </source>
</evidence>
<dbReference type="Gene3D" id="3.40.50.1580">
    <property type="entry name" value="Nucleoside phosphorylase domain"/>
    <property type="match status" value="1"/>
</dbReference>